<dbReference type="PRINTS" id="PR00344">
    <property type="entry name" value="BCTRLSENSOR"/>
</dbReference>
<dbReference type="PATRIC" id="fig|742727.4.peg.2846"/>
<evidence type="ECO:0000256" key="1">
    <source>
        <dbReference type="ARBA" id="ARBA00000085"/>
    </source>
</evidence>
<dbReference type="PANTHER" id="PTHR43065:SF46">
    <property type="entry name" value="C4-DICARBOXYLATE TRANSPORT SENSOR PROTEIN DCTB"/>
    <property type="match status" value="1"/>
</dbReference>
<evidence type="ECO:0000259" key="10">
    <source>
        <dbReference type="PROSITE" id="PS50109"/>
    </source>
</evidence>
<keyword evidence="8" id="KW-0902">Two-component regulatory system</keyword>
<proteinExistence type="predicted"/>
<keyword evidence="5" id="KW-0547">Nucleotide-binding</keyword>
<keyword evidence="12" id="KW-1185">Reference proteome</keyword>
<feature type="transmembrane region" description="Helical" evidence="9">
    <location>
        <begin position="28"/>
        <end position="49"/>
    </location>
</feature>
<comment type="caution">
    <text evidence="11">The sequence shown here is derived from an EMBL/GenBank/DDBJ whole genome shotgun (WGS) entry which is preliminary data.</text>
</comment>
<evidence type="ECO:0000256" key="4">
    <source>
        <dbReference type="ARBA" id="ARBA00022679"/>
    </source>
</evidence>
<dbReference type="eggNOG" id="COG4191">
    <property type="taxonomic scope" value="Bacteria"/>
</dbReference>
<accession>K9ELC9</accession>
<dbReference type="InterPro" id="IPR005467">
    <property type="entry name" value="His_kinase_dom"/>
</dbReference>
<dbReference type="PROSITE" id="PS50109">
    <property type="entry name" value="HIS_KIN"/>
    <property type="match status" value="1"/>
</dbReference>
<dbReference type="InterPro" id="IPR004358">
    <property type="entry name" value="Sig_transdc_His_kin-like_C"/>
</dbReference>
<dbReference type="InterPro" id="IPR003661">
    <property type="entry name" value="HisK_dim/P_dom"/>
</dbReference>
<evidence type="ECO:0000256" key="8">
    <source>
        <dbReference type="ARBA" id="ARBA00023012"/>
    </source>
</evidence>
<organism evidence="11 12">
    <name type="scientific">Bacteroides oleiciplenus YIT 12058</name>
    <dbReference type="NCBI Taxonomy" id="742727"/>
    <lineage>
        <taxon>Bacteria</taxon>
        <taxon>Pseudomonadati</taxon>
        <taxon>Bacteroidota</taxon>
        <taxon>Bacteroidia</taxon>
        <taxon>Bacteroidales</taxon>
        <taxon>Bacteroidaceae</taxon>
        <taxon>Bacteroides</taxon>
    </lineage>
</organism>
<keyword evidence="7" id="KW-0067">ATP-binding</keyword>
<evidence type="ECO:0000256" key="2">
    <source>
        <dbReference type="ARBA" id="ARBA00012438"/>
    </source>
</evidence>
<dbReference type="EC" id="2.7.13.3" evidence="2"/>
<keyword evidence="6" id="KW-0418">Kinase</keyword>
<evidence type="ECO:0000256" key="7">
    <source>
        <dbReference type="ARBA" id="ARBA00022840"/>
    </source>
</evidence>
<sequence>MLFPFIYSKFTPYSYIMHFIKQIRPIKFWLVLAAIVIAIASLYVSHSLISDLSAEERVRMEVWAEAMKNLQTADGNTDLTMVLKVLNANHTIPVIVADQSGDVQTYRNIELSSSDTITVLKEKLNHFNREGHCIRINLNGDGDYLNVYYGPSLMLTRLAAYPYVQLTVVLIFVLIAIFALLSSKKAEQNKVWVGLSKETAHQLGTPISSLMAWTELLRTQYPQDNLIPAMAEDVERLQMIANRFSKIGSIPELEDADLKALLERVTDYIAHRTSDKVKIITNLPDTLPTLRLNVALFEWVIENLCKNAIDAMNGVGTLVISVQETSRYWYVDVADTGKGIDKRNFETVFAPGYTTKKRGWGLGLSLARRIVVEYHSGRIFVKQSEINKGTIFRIELKK</sequence>
<feature type="domain" description="Histidine kinase" evidence="10">
    <location>
        <begin position="198"/>
        <end position="398"/>
    </location>
</feature>
<dbReference type="PANTHER" id="PTHR43065">
    <property type="entry name" value="SENSOR HISTIDINE KINASE"/>
    <property type="match status" value="1"/>
</dbReference>
<dbReference type="GO" id="GO:0005524">
    <property type="term" value="F:ATP binding"/>
    <property type="evidence" value="ECO:0007669"/>
    <property type="project" value="UniProtKB-KW"/>
</dbReference>
<dbReference type="Gene3D" id="3.30.565.10">
    <property type="entry name" value="Histidine kinase-like ATPase, C-terminal domain"/>
    <property type="match status" value="1"/>
</dbReference>
<dbReference type="Proteomes" id="UP000009872">
    <property type="component" value="Unassembled WGS sequence"/>
</dbReference>
<protein>
    <recommendedName>
        <fullName evidence="2">histidine kinase</fullName>
        <ecNumber evidence="2">2.7.13.3</ecNumber>
    </recommendedName>
</protein>
<dbReference type="SUPFAM" id="SSF55874">
    <property type="entry name" value="ATPase domain of HSP90 chaperone/DNA topoisomerase II/histidine kinase"/>
    <property type="match status" value="1"/>
</dbReference>
<name>K9ELC9_9BACE</name>
<dbReference type="SMART" id="SM00387">
    <property type="entry name" value="HATPase_c"/>
    <property type="match status" value="1"/>
</dbReference>
<comment type="catalytic activity">
    <reaction evidence="1">
        <text>ATP + protein L-histidine = ADP + protein N-phospho-L-histidine.</text>
        <dbReference type="EC" id="2.7.13.3"/>
    </reaction>
</comment>
<dbReference type="HOGENOM" id="CLU_039822_0_0_10"/>
<dbReference type="STRING" id="742727.HMPREF9447_02780"/>
<evidence type="ECO:0000256" key="3">
    <source>
        <dbReference type="ARBA" id="ARBA00022553"/>
    </source>
</evidence>
<dbReference type="AlphaFoldDB" id="K9ELC9"/>
<evidence type="ECO:0000313" key="11">
    <source>
        <dbReference type="EMBL" id="EKU89945.1"/>
    </source>
</evidence>
<keyword evidence="9" id="KW-0472">Membrane</keyword>
<evidence type="ECO:0000256" key="6">
    <source>
        <dbReference type="ARBA" id="ARBA00022777"/>
    </source>
</evidence>
<keyword evidence="3" id="KW-0597">Phosphoprotein</keyword>
<reference evidence="11 12" key="1">
    <citation type="submission" date="2012-09" db="EMBL/GenBank/DDBJ databases">
        <title>The Genome Sequence of Bacteroides oleiciplenus YIT 12058.</title>
        <authorList>
            <consortium name="The Broad Institute Genome Sequencing Platform"/>
            <person name="Earl A."/>
            <person name="Ward D."/>
            <person name="Feldgarden M."/>
            <person name="Gevers D."/>
            <person name="Morotomi M."/>
            <person name="Walker B."/>
            <person name="Young S.K."/>
            <person name="Zeng Q."/>
            <person name="Gargeya S."/>
            <person name="Fitzgerald M."/>
            <person name="Haas B."/>
            <person name="Abouelleil A."/>
            <person name="Alvarado L."/>
            <person name="Arachchi H.M."/>
            <person name="Berlin A.M."/>
            <person name="Chapman S.B."/>
            <person name="Goldberg J."/>
            <person name="Griggs A."/>
            <person name="Gujja S."/>
            <person name="Hansen M."/>
            <person name="Howarth C."/>
            <person name="Imamovic A."/>
            <person name="Larimer J."/>
            <person name="McCowen C."/>
            <person name="Montmayeur A."/>
            <person name="Murphy C."/>
            <person name="Neiman D."/>
            <person name="Pearson M."/>
            <person name="Priest M."/>
            <person name="Roberts A."/>
            <person name="Saif S."/>
            <person name="Shea T."/>
            <person name="Sisk P."/>
            <person name="Sykes S."/>
            <person name="Wortman J."/>
            <person name="Nusbaum C."/>
            <person name="Birren B."/>
        </authorList>
    </citation>
    <scope>NUCLEOTIDE SEQUENCE [LARGE SCALE GENOMIC DNA]</scope>
    <source>
        <strain evidence="11 12">YIT 12058</strain>
    </source>
</reference>
<dbReference type="EMBL" id="ADLF01000011">
    <property type="protein sequence ID" value="EKU89945.1"/>
    <property type="molecule type" value="Genomic_DNA"/>
</dbReference>
<dbReference type="GO" id="GO:0000155">
    <property type="term" value="F:phosphorelay sensor kinase activity"/>
    <property type="evidence" value="ECO:0007669"/>
    <property type="project" value="InterPro"/>
</dbReference>
<keyword evidence="9" id="KW-0812">Transmembrane</keyword>
<gene>
    <name evidence="11" type="ORF">HMPREF9447_02780</name>
</gene>
<dbReference type="InterPro" id="IPR036890">
    <property type="entry name" value="HATPase_C_sf"/>
</dbReference>
<evidence type="ECO:0000313" key="12">
    <source>
        <dbReference type="Proteomes" id="UP000009872"/>
    </source>
</evidence>
<evidence type="ECO:0000256" key="9">
    <source>
        <dbReference type="SAM" id="Phobius"/>
    </source>
</evidence>
<keyword evidence="9" id="KW-1133">Transmembrane helix</keyword>
<dbReference type="Pfam" id="PF02518">
    <property type="entry name" value="HATPase_c"/>
    <property type="match status" value="1"/>
</dbReference>
<dbReference type="CDD" id="cd00082">
    <property type="entry name" value="HisKA"/>
    <property type="match status" value="1"/>
</dbReference>
<keyword evidence="4" id="KW-0808">Transferase</keyword>
<feature type="transmembrane region" description="Helical" evidence="9">
    <location>
        <begin position="160"/>
        <end position="181"/>
    </location>
</feature>
<evidence type="ECO:0000256" key="5">
    <source>
        <dbReference type="ARBA" id="ARBA00022741"/>
    </source>
</evidence>
<dbReference type="InterPro" id="IPR003594">
    <property type="entry name" value="HATPase_dom"/>
</dbReference>